<dbReference type="RefSeq" id="XP_011631938.1">
    <property type="nucleotide sequence ID" value="XM_011633636.2"/>
</dbReference>
<name>A0A6I9VXV6_9HYME</name>
<evidence type="ECO:0000313" key="1">
    <source>
        <dbReference type="Proteomes" id="UP000504615"/>
    </source>
</evidence>
<proteinExistence type="predicted"/>
<evidence type="ECO:0000313" key="2">
    <source>
        <dbReference type="RefSeq" id="XP_011631938.1"/>
    </source>
</evidence>
<dbReference type="InterPro" id="IPR036554">
    <property type="entry name" value="GHMP_kinase_C_sf"/>
</dbReference>
<reference evidence="2" key="1">
    <citation type="submission" date="2025-08" db="UniProtKB">
        <authorList>
            <consortium name="RefSeq"/>
        </authorList>
    </citation>
    <scope>IDENTIFICATION</scope>
</reference>
<dbReference type="GeneID" id="105423737"/>
<keyword evidence="1" id="KW-1185">Reference proteome</keyword>
<organism evidence="1 2">
    <name type="scientific">Pogonomyrmex barbatus</name>
    <name type="common">red harvester ant</name>
    <dbReference type="NCBI Taxonomy" id="144034"/>
    <lineage>
        <taxon>Eukaryota</taxon>
        <taxon>Metazoa</taxon>
        <taxon>Ecdysozoa</taxon>
        <taxon>Arthropoda</taxon>
        <taxon>Hexapoda</taxon>
        <taxon>Insecta</taxon>
        <taxon>Pterygota</taxon>
        <taxon>Neoptera</taxon>
        <taxon>Endopterygota</taxon>
        <taxon>Hymenoptera</taxon>
        <taxon>Apocrita</taxon>
        <taxon>Aculeata</taxon>
        <taxon>Formicoidea</taxon>
        <taxon>Formicidae</taxon>
        <taxon>Myrmicinae</taxon>
        <taxon>Pogonomyrmex</taxon>
    </lineage>
</organism>
<dbReference type="OrthoDB" id="1652964at2759"/>
<sequence length="170" mass="19619">MNVFSQIPSLKILLVDTRNRETVSSEKHRLNELRNKHFLFTYSILDSMTVVSQSICKSLKDYEEKCKNNSKSDQQLLPWLFLKLRRHCIMGQKFVAILHVSNKLLSIITTILEKYGLAAKYTDGERGRYAYVLLPLNATDKFIKNVSKELLAQQFGVTMIDLCCDGVRIE</sequence>
<gene>
    <name evidence="2" type="primary">LOC105423737</name>
</gene>
<dbReference type="Proteomes" id="UP000504615">
    <property type="component" value="Unplaced"/>
</dbReference>
<accession>A0A6I9VXV6</accession>
<dbReference type="Gene3D" id="3.30.70.890">
    <property type="entry name" value="GHMP kinase, C-terminal domain"/>
    <property type="match status" value="1"/>
</dbReference>
<protein>
    <submittedName>
        <fullName evidence="2">Uncharacterized protein LOC105423737</fullName>
    </submittedName>
</protein>
<dbReference type="AlphaFoldDB" id="A0A6I9VXV6"/>
<dbReference type="SUPFAM" id="SSF55060">
    <property type="entry name" value="GHMP Kinase, C-terminal domain"/>
    <property type="match status" value="1"/>
</dbReference>
<dbReference type="KEGG" id="pbar:105423737"/>